<accession>A0A1V0SL82</accession>
<dbReference type="PROSITE" id="PS50222">
    <property type="entry name" value="EF_HAND_2"/>
    <property type="match status" value="2"/>
</dbReference>
<reference evidence="2" key="1">
    <citation type="journal article" date="2017" name="Science">
        <title>Giant viruses with an expanded complement of translation system components.</title>
        <authorList>
            <person name="Schulz F."/>
            <person name="Yutin N."/>
            <person name="Ivanova N.N."/>
            <person name="Ortega D.R."/>
            <person name="Lee T.K."/>
            <person name="Vierheilig J."/>
            <person name="Daims H."/>
            <person name="Horn M."/>
            <person name="Wagner M."/>
            <person name="Jensen G.J."/>
            <person name="Kyrpides N.C."/>
            <person name="Koonin E.V."/>
            <person name="Woyke T."/>
        </authorList>
    </citation>
    <scope>NUCLEOTIDE SEQUENCE</scope>
    <source>
        <strain evidence="2">KNV1</strain>
    </source>
</reference>
<evidence type="ECO:0000259" key="1">
    <source>
        <dbReference type="PROSITE" id="PS50222"/>
    </source>
</evidence>
<dbReference type="EMBL" id="KY684113">
    <property type="protein sequence ID" value="ARF12473.1"/>
    <property type="molecule type" value="Genomic_DNA"/>
</dbReference>
<sequence>MMLWNLLENNIAIIRYMTTALNINSKDDKIIRSIFLYYDTNHDEVLTFYEFKQLCNDLGYDLYDVQFKYINKDINDTITYNEFKEWWLQGDKLKILFEENVEKVYYAYNVYKKGIDEYKILDYVNFNKMIDKYYHCSISEEEFNQYNKNGDNVLEFNEFLNWLRWIN</sequence>
<feature type="domain" description="EF-hand" evidence="1">
    <location>
        <begin position="134"/>
        <end position="167"/>
    </location>
</feature>
<evidence type="ECO:0000313" key="2">
    <source>
        <dbReference type="EMBL" id="ARF12473.1"/>
    </source>
</evidence>
<dbReference type="Gene3D" id="1.10.238.10">
    <property type="entry name" value="EF-hand"/>
    <property type="match status" value="1"/>
</dbReference>
<name>A0A1V0SL82_9VIRU</name>
<gene>
    <name evidence="2" type="ORF">Klosneuvirus_6_35</name>
</gene>
<dbReference type="GO" id="GO:0005509">
    <property type="term" value="F:calcium ion binding"/>
    <property type="evidence" value="ECO:0007669"/>
    <property type="project" value="InterPro"/>
</dbReference>
<feature type="domain" description="EF-hand" evidence="1">
    <location>
        <begin position="26"/>
        <end position="61"/>
    </location>
</feature>
<proteinExistence type="predicted"/>
<dbReference type="InterPro" id="IPR011992">
    <property type="entry name" value="EF-hand-dom_pair"/>
</dbReference>
<organism evidence="2">
    <name type="scientific">Klosneuvirus KNV1</name>
    <dbReference type="NCBI Taxonomy" id="1977640"/>
    <lineage>
        <taxon>Viruses</taxon>
        <taxon>Varidnaviria</taxon>
        <taxon>Bamfordvirae</taxon>
        <taxon>Nucleocytoviricota</taxon>
        <taxon>Megaviricetes</taxon>
        <taxon>Imitervirales</taxon>
        <taxon>Mimiviridae</taxon>
        <taxon>Klosneuvirinae</taxon>
        <taxon>Klosneuvirus</taxon>
    </lineage>
</organism>
<dbReference type="InterPro" id="IPR002048">
    <property type="entry name" value="EF_hand_dom"/>
</dbReference>
<protein>
    <recommendedName>
        <fullName evidence="1">EF-hand domain-containing protein</fullName>
    </recommendedName>
</protein>
<dbReference type="SUPFAM" id="SSF47473">
    <property type="entry name" value="EF-hand"/>
    <property type="match status" value="1"/>
</dbReference>